<gene>
    <name evidence="1" type="ORF">EVB97_202</name>
</gene>
<proteinExistence type="predicted"/>
<organism evidence="1 2">
    <name type="scientific">Rhizobium phage RHph_Y65</name>
    <dbReference type="NCBI Taxonomy" id="2509785"/>
    <lineage>
        <taxon>Viruses</taxon>
        <taxon>Duplodnaviria</taxon>
        <taxon>Heunggongvirae</taxon>
        <taxon>Uroviricota</taxon>
        <taxon>Caudoviricetes</taxon>
        <taxon>Kleczkowskaviridae</taxon>
        <taxon>Cuauhnahuacvirus</taxon>
        <taxon>Cuauhnahuacvirus Y65</taxon>
    </lineage>
</organism>
<sequence length="89" mass="9882">MSRAQQVIKTLTENENPLYKNIVMHVRDGDFDKFQSALGLPLDPSSEGYAKGKELYDLLSNGAADDTTYSTTAEVVDKFMTDNTGLFNK</sequence>
<evidence type="ECO:0000313" key="1">
    <source>
        <dbReference type="EMBL" id="QIG72760.1"/>
    </source>
</evidence>
<reference evidence="1 2" key="1">
    <citation type="submission" date="2020-01" db="EMBL/GenBank/DDBJ databases">
        <title>Patterns of diversity and host range of bacteriophage communities associated with bean-nodulatin bacteria.</title>
        <authorList>
            <person name="Vann Cauwenberghe J."/>
            <person name="Santamaria R.I."/>
            <person name="Bustos P."/>
            <person name="Juarez S."/>
            <person name="Gonzalez V."/>
        </authorList>
    </citation>
    <scope>NUCLEOTIDE SEQUENCE [LARGE SCALE GENOMIC DNA]</scope>
    <source>
        <strain evidence="2">RHph</strain>
    </source>
</reference>
<name>A0A7S5RDJ6_9CAUD</name>
<dbReference type="EMBL" id="MN988525">
    <property type="protein sequence ID" value="QIG72760.1"/>
    <property type="molecule type" value="Genomic_DNA"/>
</dbReference>
<keyword evidence="2" id="KW-1185">Reference proteome</keyword>
<evidence type="ECO:0000313" key="2">
    <source>
        <dbReference type="Proteomes" id="UP000655883"/>
    </source>
</evidence>
<accession>A0A7S5RDJ6</accession>
<dbReference type="Proteomes" id="UP000655883">
    <property type="component" value="Segment"/>
</dbReference>
<protein>
    <submittedName>
        <fullName evidence="1">Uncharacterized protein</fullName>
    </submittedName>
</protein>